<sequence>MKKFPIDLSCLTEEEISQFQEDPYTLYNGDQDVALYLRYSSTGQSDQSIEGQLRDCRAFCKANHYRIVAIYVDRATTAHKDVEKRVHLMEMVADSAKQNWEYVIVWKLDRFARNRNDSAIMKMRLRKNGVKVLSATEHLTDSPESIILESVLEGMAEFFSAELSQKVTRGMRESALKCHSVGGHIPLGYKVENHKLVVNPDTAHIVQEAFSLYANGESVADICRKFNSAGYKTAKNTEFNRSSFKAMFRNTRYIGTYTYKDIVIENGIPAIIDKELFETVQRRLSKTATAPARGKAKVDYLLSGKLFCGHCGASMNGESGAGRHGKVYHYYSCYTKKRKLGCDKRPLKKDYIEGIVARDALNLLTDQLIDEIADMAIRQSEQDLINDTHIPQLTAQLSEVEKSIMNITAAIEKGIASETLMNRLVQLEHEKKTLNKEIKAEEKFVYRIDRDQIVFWLSQFKYGNIEDEDFRRRLIDLLVNSVTVWDEPDGYKITTAYNLTSCKTKTFRVEKNPAAEEATGFDFGESECTIRWQQFGYFKRNA</sequence>
<dbReference type="SUPFAM" id="SSF53041">
    <property type="entry name" value="Resolvase-like"/>
    <property type="match status" value="1"/>
</dbReference>
<dbReference type="PANTHER" id="PTHR30461">
    <property type="entry name" value="DNA-INVERTASE FROM LAMBDOID PROPHAGE"/>
    <property type="match status" value="1"/>
</dbReference>
<dbReference type="InterPro" id="IPR050639">
    <property type="entry name" value="SSR_resolvase"/>
</dbReference>
<feature type="domain" description="Recombinase" evidence="3">
    <location>
        <begin position="186"/>
        <end position="290"/>
    </location>
</feature>
<dbReference type="RefSeq" id="WP_187015826.1">
    <property type="nucleotide sequence ID" value="NZ_JACOQI010000020.1"/>
</dbReference>
<keyword evidence="1" id="KW-0175">Coiled coil</keyword>
<dbReference type="InterPro" id="IPR038109">
    <property type="entry name" value="DNA_bind_recomb_sf"/>
</dbReference>
<dbReference type="GO" id="GO:0000150">
    <property type="term" value="F:DNA strand exchange activity"/>
    <property type="evidence" value="ECO:0007669"/>
    <property type="project" value="InterPro"/>
</dbReference>
<evidence type="ECO:0000259" key="2">
    <source>
        <dbReference type="PROSITE" id="PS51736"/>
    </source>
</evidence>
<evidence type="ECO:0000259" key="3">
    <source>
        <dbReference type="PROSITE" id="PS51737"/>
    </source>
</evidence>
<dbReference type="PROSITE" id="PS51736">
    <property type="entry name" value="RECOMBINASES_3"/>
    <property type="match status" value="1"/>
</dbReference>
<evidence type="ECO:0000256" key="1">
    <source>
        <dbReference type="SAM" id="Coils"/>
    </source>
</evidence>
<dbReference type="EMBL" id="JACOQI010000020">
    <property type="protein sequence ID" value="MBC5771634.1"/>
    <property type="molecule type" value="Genomic_DNA"/>
</dbReference>
<dbReference type="SMART" id="SM00857">
    <property type="entry name" value="Resolvase"/>
    <property type="match status" value="1"/>
</dbReference>
<evidence type="ECO:0000313" key="5">
    <source>
        <dbReference type="Proteomes" id="UP000620327"/>
    </source>
</evidence>
<dbReference type="Gene3D" id="3.40.50.1390">
    <property type="entry name" value="Resolvase, N-terminal catalytic domain"/>
    <property type="match status" value="1"/>
</dbReference>
<proteinExistence type="predicted"/>
<dbReference type="GO" id="GO:0003677">
    <property type="term" value="F:DNA binding"/>
    <property type="evidence" value="ECO:0007669"/>
    <property type="project" value="InterPro"/>
</dbReference>
<feature type="coiled-coil region" evidence="1">
    <location>
        <begin position="417"/>
        <end position="444"/>
    </location>
</feature>
<organism evidence="4 5">
    <name type="scientific">Dysosmobacter segnis</name>
    <dbReference type="NCBI Taxonomy" id="2763042"/>
    <lineage>
        <taxon>Bacteria</taxon>
        <taxon>Bacillati</taxon>
        <taxon>Bacillota</taxon>
        <taxon>Clostridia</taxon>
        <taxon>Eubacteriales</taxon>
        <taxon>Oscillospiraceae</taxon>
        <taxon>Dysosmobacter</taxon>
    </lineage>
</organism>
<dbReference type="AlphaFoldDB" id="A0A923S8B1"/>
<dbReference type="InterPro" id="IPR011109">
    <property type="entry name" value="DNA_bind_recombinase_dom"/>
</dbReference>
<gene>
    <name evidence="4" type="ORF">H8Z83_15140</name>
</gene>
<dbReference type="PANTHER" id="PTHR30461:SF23">
    <property type="entry name" value="DNA RECOMBINASE-RELATED"/>
    <property type="match status" value="1"/>
</dbReference>
<dbReference type="InterPro" id="IPR006119">
    <property type="entry name" value="Resolv_N"/>
</dbReference>
<feature type="domain" description="Resolvase/invertase-type recombinase catalytic" evidence="2">
    <location>
        <begin position="32"/>
        <end position="178"/>
    </location>
</feature>
<protein>
    <submittedName>
        <fullName evidence="4">Recombinase family protein</fullName>
    </submittedName>
</protein>
<reference evidence="4" key="1">
    <citation type="submission" date="2020-08" db="EMBL/GenBank/DDBJ databases">
        <title>Genome public.</title>
        <authorList>
            <person name="Liu C."/>
            <person name="Sun Q."/>
        </authorList>
    </citation>
    <scope>NUCLEOTIDE SEQUENCE</scope>
    <source>
        <strain evidence="4">BX15</strain>
    </source>
</reference>
<name>A0A923S8B1_9FIRM</name>
<dbReference type="CDD" id="cd00338">
    <property type="entry name" value="Ser_Recombinase"/>
    <property type="match status" value="1"/>
</dbReference>
<dbReference type="InterPro" id="IPR025827">
    <property type="entry name" value="Zn_ribbon_recom_dom"/>
</dbReference>
<dbReference type="Pfam" id="PF13408">
    <property type="entry name" value="Zn_ribbon_recom"/>
    <property type="match status" value="1"/>
</dbReference>
<dbReference type="Gene3D" id="3.90.1750.20">
    <property type="entry name" value="Putative Large Serine Recombinase, Chain B, Domain 2"/>
    <property type="match status" value="1"/>
</dbReference>
<dbReference type="Pfam" id="PF00239">
    <property type="entry name" value="Resolvase"/>
    <property type="match status" value="1"/>
</dbReference>
<evidence type="ECO:0000313" key="4">
    <source>
        <dbReference type="EMBL" id="MBC5771634.1"/>
    </source>
</evidence>
<dbReference type="Pfam" id="PF07508">
    <property type="entry name" value="Recombinase"/>
    <property type="match status" value="1"/>
</dbReference>
<dbReference type="PROSITE" id="PS51737">
    <property type="entry name" value="RECOMBINASE_DNA_BIND"/>
    <property type="match status" value="1"/>
</dbReference>
<keyword evidence="5" id="KW-1185">Reference proteome</keyword>
<dbReference type="Proteomes" id="UP000620327">
    <property type="component" value="Unassembled WGS sequence"/>
</dbReference>
<comment type="caution">
    <text evidence="4">The sequence shown here is derived from an EMBL/GenBank/DDBJ whole genome shotgun (WGS) entry which is preliminary data.</text>
</comment>
<accession>A0A923S8B1</accession>
<dbReference type="InterPro" id="IPR036162">
    <property type="entry name" value="Resolvase-like_N_sf"/>
</dbReference>